<evidence type="ECO:0000313" key="2">
    <source>
        <dbReference type="EMBL" id="EKE82891.1"/>
    </source>
</evidence>
<gene>
    <name evidence="2" type="ORF">A10D4_08629</name>
</gene>
<feature type="chain" id="PRO_5003859273" evidence="1">
    <location>
        <begin position="21"/>
        <end position="138"/>
    </location>
</feature>
<comment type="caution">
    <text evidence="2">The sequence shown here is derived from an EMBL/GenBank/DDBJ whole genome shotgun (WGS) entry which is preliminary data.</text>
</comment>
<keyword evidence="1" id="KW-0732">Signal</keyword>
<keyword evidence="3" id="KW-1185">Reference proteome</keyword>
<name>K2JHN6_9GAMM</name>
<evidence type="ECO:0000256" key="1">
    <source>
        <dbReference type="SAM" id="SignalP"/>
    </source>
</evidence>
<dbReference type="AlphaFoldDB" id="K2JHN6"/>
<reference evidence="2 3" key="1">
    <citation type="journal article" date="2012" name="J. Bacteriol.">
        <title>Genome Sequence of Idiomarina xiamenensis Type Strain 10-D-4.</title>
        <authorList>
            <person name="Lai Q."/>
            <person name="Wang L."/>
            <person name="Wang W."/>
            <person name="Shao Z."/>
        </authorList>
    </citation>
    <scope>NUCLEOTIDE SEQUENCE [LARGE SCALE GENOMIC DNA]</scope>
    <source>
        <strain evidence="2 3">10-D-4</strain>
    </source>
</reference>
<organism evidence="2 3">
    <name type="scientific">Idiomarina xiamenensis 10-D-4</name>
    <dbReference type="NCBI Taxonomy" id="740709"/>
    <lineage>
        <taxon>Bacteria</taxon>
        <taxon>Pseudomonadati</taxon>
        <taxon>Pseudomonadota</taxon>
        <taxon>Gammaproteobacteria</taxon>
        <taxon>Alteromonadales</taxon>
        <taxon>Idiomarinaceae</taxon>
        <taxon>Idiomarina</taxon>
    </lineage>
</organism>
<dbReference type="PATRIC" id="fig|740709.3.peg.1745"/>
<dbReference type="EMBL" id="AMRG01000010">
    <property type="protein sequence ID" value="EKE82891.1"/>
    <property type="molecule type" value="Genomic_DNA"/>
</dbReference>
<dbReference type="STRING" id="740709.A10D4_08629"/>
<proteinExistence type="predicted"/>
<dbReference type="PROSITE" id="PS51257">
    <property type="entry name" value="PROKAR_LIPOPROTEIN"/>
    <property type="match status" value="1"/>
</dbReference>
<sequence>MKLSYALIIVMLLHSFFSCAKAVGHVDDPLHSVDSVFDSDHNLSNDIGLLCLSATAQNNCAQVDRQAVSHSDSQFDSHSDTEQPHQHTYHAHVSCFIGYQIGLSPITPMFSHNNRLTVQRNSLTHQPPVPPPNHDFSI</sequence>
<feature type="signal peptide" evidence="1">
    <location>
        <begin position="1"/>
        <end position="20"/>
    </location>
</feature>
<protein>
    <submittedName>
        <fullName evidence="2">Uncharacterized protein</fullName>
    </submittedName>
</protein>
<dbReference type="RefSeq" id="WP_008488977.1">
    <property type="nucleotide sequence ID" value="NZ_AMRG01000010.1"/>
</dbReference>
<evidence type="ECO:0000313" key="3">
    <source>
        <dbReference type="Proteomes" id="UP000014115"/>
    </source>
</evidence>
<dbReference type="OrthoDB" id="6238035at2"/>
<accession>K2JHN6</accession>
<dbReference type="Proteomes" id="UP000014115">
    <property type="component" value="Unassembled WGS sequence"/>
</dbReference>